<feature type="region of interest" description="Disordered" evidence="6">
    <location>
        <begin position="137"/>
        <end position="160"/>
    </location>
</feature>
<dbReference type="Pfam" id="PF05194">
    <property type="entry name" value="UreE_C"/>
    <property type="match status" value="1"/>
</dbReference>
<comment type="caution">
    <text evidence="8">The sequence shown here is derived from an EMBL/GenBank/DDBJ whole genome shotgun (WGS) entry which is preliminary data.</text>
</comment>
<feature type="domain" description="UreE urease accessory N-terminal" evidence="7">
    <location>
        <begin position="10"/>
        <end position="75"/>
    </location>
</feature>
<dbReference type="SUPFAM" id="SSF69287">
    <property type="entry name" value="Urease metallochaperone UreE, N-terminal domain"/>
    <property type="match status" value="1"/>
</dbReference>
<gene>
    <name evidence="5" type="primary">ureE</name>
    <name evidence="8" type="ORF">GGD89_003407</name>
</gene>
<proteinExistence type="inferred from homology"/>
<evidence type="ECO:0000256" key="3">
    <source>
        <dbReference type="ARBA" id="ARBA00022596"/>
    </source>
</evidence>
<evidence type="ECO:0000259" key="7">
    <source>
        <dbReference type="SMART" id="SM00988"/>
    </source>
</evidence>
<dbReference type="GO" id="GO:0005737">
    <property type="term" value="C:cytoplasm"/>
    <property type="evidence" value="ECO:0007669"/>
    <property type="project" value="UniProtKB-SubCell"/>
</dbReference>
<dbReference type="InterPro" id="IPR004029">
    <property type="entry name" value="UreE_N"/>
</dbReference>
<organism evidence="8 9">
    <name type="scientific">Roseospira visakhapatnamensis</name>
    <dbReference type="NCBI Taxonomy" id="390880"/>
    <lineage>
        <taxon>Bacteria</taxon>
        <taxon>Pseudomonadati</taxon>
        <taxon>Pseudomonadota</taxon>
        <taxon>Alphaproteobacteria</taxon>
        <taxon>Rhodospirillales</taxon>
        <taxon>Rhodospirillaceae</taxon>
        <taxon>Roseospira</taxon>
    </lineage>
</organism>
<evidence type="ECO:0000256" key="5">
    <source>
        <dbReference type="HAMAP-Rule" id="MF_00822"/>
    </source>
</evidence>
<dbReference type="GO" id="GO:0016151">
    <property type="term" value="F:nickel cation binding"/>
    <property type="evidence" value="ECO:0007669"/>
    <property type="project" value="UniProtKB-UniRule"/>
</dbReference>
<accession>A0A7W6RFV3</accession>
<name>A0A7W6RFV3_9PROT</name>
<keyword evidence="2 5" id="KW-0963">Cytoplasm</keyword>
<dbReference type="EMBL" id="JACIGK010000033">
    <property type="protein sequence ID" value="MBB4267758.1"/>
    <property type="molecule type" value="Genomic_DNA"/>
</dbReference>
<dbReference type="GO" id="GO:0065003">
    <property type="term" value="P:protein-containing complex assembly"/>
    <property type="evidence" value="ECO:0007669"/>
    <property type="project" value="InterPro"/>
</dbReference>
<evidence type="ECO:0000313" key="8">
    <source>
        <dbReference type="EMBL" id="MBB4267758.1"/>
    </source>
</evidence>
<feature type="region of interest" description="Disordered" evidence="6">
    <location>
        <begin position="1"/>
        <end position="24"/>
    </location>
</feature>
<dbReference type="InterPro" id="IPR007864">
    <property type="entry name" value="UreE_C_dom"/>
</dbReference>
<dbReference type="AlphaFoldDB" id="A0A7W6RFV3"/>
<dbReference type="Pfam" id="PF02814">
    <property type="entry name" value="UreE_N"/>
    <property type="match status" value="1"/>
</dbReference>
<dbReference type="InterPro" id="IPR012406">
    <property type="entry name" value="UreE"/>
</dbReference>
<dbReference type="SMART" id="SM00988">
    <property type="entry name" value="UreE_N"/>
    <property type="match status" value="1"/>
</dbReference>
<keyword evidence="9" id="KW-1185">Reference proteome</keyword>
<dbReference type="Proteomes" id="UP000554286">
    <property type="component" value="Unassembled WGS sequence"/>
</dbReference>
<dbReference type="GO" id="GO:0019627">
    <property type="term" value="P:urea metabolic process"/>
    <property type="evidence" value="ECO:0007669"/>
    <property type="project" value="InterPro"/>
</dbReference>
<comment type="function">
    <text evidence="5">Involved in urease metallocenter assembly. Binds nickel. Probably functions as a nickel donor during metallocenter assembly.</text>
</comment>
<comment type="similarity">
    <text evidence="5">Belongs to the UreE family.</text>
</comment>
<dbReference type="RefSeq" id="WP_184047714.1">
    <property type="nucleotide sequence ID" value="NZ_JACIGK010000033.1"/>
</dbReference>
<evidence type="ECO:0000256" key="2">
    <source>
        <dbReference type="ARBA" id="ARBA00022490"/>
    </source>
</evidence>
<dbReference type="SUPFAM" id="SSF69737">
    <property type="entry name" value="Urease metallochaperone UreE, C-terminal domain"/>
    <property type="match status" value="1"/>
</dbReference>
<comment type="subcellular location">
    <subcellularLocation>
        <location evidence="1 5">Cytoplasm</location>
    </subcellularLocation>
</comment>
<protein>
    <recommendedName>
        <fullName evidence="5">Urease accessory protein UreE</fullName>
    </recommendedName>
</protein>
<evidence type="ECO:0000256" key="6">
    <source>
        <dbReference type="SAM" id="MobiDB-lite"/>
    </source>
</evidence>
<dbReference type="InterPro" id="IPR036118">
    <property type="entry name" value="UreE_N_sf"/>
</dbReference>
<sequence>MTVTEGAPRRAIRHHPAGTWPEERTGGRVTLTRAERHRRRVRLRDDAGAAFLLDLPTAVAMHDGDGLELTDGPFIRVVARAEPVLDITCADARHAARMAWHLGNRHLPVEVLADGLTLRIADDHVIADMARGLGGTVSRHDAPFAPEGGAYPSGHGHDHA</sequence>
<dbReference type="GO" id="GO:0051082">
    <property type="term" value="F:unfolded protein binding"/>
    <property type="evidence" value="ECO:0007669"/>
    <property type="project" value="UniProtKB-UniRule"/>
</dbReference>
<keyword evidence="3 5" id="KW-0533">Nickel</keyword>
<evidence type="ECO:0000313" key="9">
    <source>
        <dbReference type="Proteomes" id="UP000554286"/>
    </source>
</evidence>
<keyword evidence="4 5" id="KW-0143">Chaperone</keyword>
<dbReference type="Gene3D" id="3.30.70.790">
    <property type="entry name" value="UreE, C-terminal domain"/>
    <property type="match status" value="1"/>
</dbReference>
<reference evidence="8 9" key="1">
    <citation type="submission" date="2020-08" db="EMBL/GenBank/DDBJ databases">
        <title>Genome sequencing of Purple Non-Sulfur Bacteria from various extreme environments.</title>
        <authorList>
            <person name="Mayer M."/>
        </authorList>
    </citation>
    <scope>NUCLEOTIDE SEQUENCE [LARGE SCALE GENOMIC DNA]</scope>
    <source>
        <strain evidence="8 9">JA131</strain>
    </source>
</reference>
<dbReference type="HAMAP" id="MF_00822">
    <property type="entry name" value="UreE"/>
    <property type="match status" value="1"/>
</dbReference>
<dbReference type="PIRSF" id="PIRSF036402">
    <property type="entry name" value="Ureas_acces_UreE"/>
    <property type="match status" value="1"/>
</dbReference>
<dbReference type="GO" id="GO:0006457">
    <property type="term" value="P:protein folding"/>
    <property type="evidence" value="ECO:0007669"/>
    <property type="project" value="InterPro"/>
</dbReference>
<dbReference type="Gene3D" id="2.60.260.20">
    <property type="entry name" value="Urease metallochaperone UreE, N-terminal domain"/>
    <property type="match status" value="1"/>
</dbReference>
<evidence type="ECO:0000256" key="1">
    <source>
        <dbReference type="ARBA" id="ARBA00004496"/>
    </source>
</evidence>
<evidence type="ECO:0000256" key="4">
    <source>
        <dbReference type="ARBA" id="ARBA00023186"/>
    </source>
</evidence>